<dbReference type="InterPro" id="IPR036397">
    <property type="entry name" value="RNaseH_sf"/>
</dbReference>
<evidence type="ECO:0000259" key="2">
    <source>
        <dbReference type="PROSITE" id="PS50994"/>
    </source>
</evidence>
<name>A0ABM1XV55_AEDAL</name>
<sequence>MDSDVEKLVKHCRGCTLVAAPERPEPMLRSELPMAPWVTIALDFLGPLPEGQYLLVVIDCYSRFMEVCEMTSITAKDVIRELSVMFSRYGIPNVLKADNAPQLSSECIEFKEFCNANGTKLSNTIPYWPQSNGEVERQNRSILKRLRIAQELGQDWRKELSSYLLTYHSTKHTTTGKSPGELMFGRKIKSKLPTISTFLEDDSVREKDRLIKEKGKLYSDKRRGAKESELEVGDRVLAKRMKKSNKLDTDYADEDFIVVKKTGTDTIVKSTNSGKEYRRSSAHLKRVLNPEDSSVLTPLEEAVSEDPIEGCSSETRLKQSTRTRQAPVKFKDFVSH</sequence>
<evidence type="ECO:0000313" key="4">
    <source>
        <dbReference type="Proteomes" id="UP000069940"/>
    </source>
</evidence>
<dbReference type="PROSITE" id="PS50994">
    <property type="entry name" value="INTEGRASE"/>
    <property type="match status" value="1"/>
</dbReference>
<dbReference type="Pfam" id="PF00665">
    <property type="entry name" value="rve"/>
    <property type="match status" value="1"/>
</dbReference>
<dbReference type="SUPFAM" id="SSF53098">
    <property type="entry name" value="Ribonuclease H-like"/>
    <property type="match status" value="1"/>
</dbReference>
<proteinExistence type="predicted"/>
<dbReference type="InterPro" id="IPR001584">
    <property type="entry name" value="Integrase_cat-core"/>
</dbReference>
<dbReference type="RefSeq" id="XP_062713219.1">
    <property type="nucleotide sequence ID" value="XM_062857235.1"/>
</dbReference>
<dbReference type="InterPro" id="IPR012337">
    <property type="entry name" value="RNaseH-like_sf"/>
</dbReference>
<evidence type="ECO:0000313" key="3">
    <source>
        <dbReference type="EnsemblMetazoa" id="AALFPA23_003178.P3389"/>
    </source>
</evidence>
<protein>
    <recommendedName>
        <fullName evidence="2">Integrase catalytic domain-containing protein</fullName>
    </recommendedName>
</protein>
<evidence type="ECO:0000256" key="1">
    <source>
        <dbReference type="SAM" id="MobiDB-lite"/>
    </source>
</evidence>
<dbReference type="Gene3D" id="3.30.420.10">
    <property type="entry name" value="Ribonuclease H-like superfamily/Ribonuclease H"/>
    <property type="match status" value="1"/>
</dbReference>
<reference evidence="3" key="2">
    <citation type="submission" date="2025-05" db="UniProtKB">
        <authorList>
            <consortium name="EnsemblMetazoa"/>
        </authorList>
    </citation>
    <scope>IDENTIFICATION</scope>
    <source>
        <strain evidence="3">Foshan</strain>
    </source>
</reference>
<dbReference type="InterPro" id="IPR050951">
    <property type="entry name" value="Retrovirus_Pol_polyprotein"/>
</dbReference>
<accession>A0ABM1XV55</accession>
<feature type="domain" description="Integrase catalytic" evidence="2">
    <location>
        <begin position="32"/>
        <end position="187"/>
    </location>
</feature>
<keyword evidence="4" id="KW-1185">Reference proteome</keyword>
<organism evidence="3 4">
    <name type="scientific">Aedes albopictus</name>
    <name type="common">Asian tiger mosquito</name>
    <name type="synonym">Stegomyia albopicta</name>
    <dbReference type="NCBI Taxonomy" id="7160"/>
    <lineage>
        <taxon>Eukaryota</taxon>
        <taxon>Metazoa</taxon>
        <taxon>Ecdysozoa</taxon>
        <taxon>Arthropoda</taxon>
        <taxon>Hexapoda</taxon>
        <taxon>Insecta</taxon>
        <taxon>Pterygota</taxon>
        <taxon>Neoptera</taxon>
        <taxon>Endopterygota</taxon>
        <taxon>Diptera</taxon>
        <taxon>Nematocera</taxon>
        <taxon>Culicoidea</taxon>
        <taxon>Culicidae</taxon>
        <taxon>Culicinae</taxon>
        <taxon>Aedini</taxon>
        <taxon>Aedes</taxon>
        <taxon>Stegomyia</taxon>
    </lineage>
</organism>
<dbReference type="PANTHER" id="PTHR37984">
    <property type="entry name" value="PROTEIN CBG26694"/>
    <property type="match status" value="1"/>
</dbReference>
<feature type="compositionally biased region" description="Polar residues" evidence="1">
    <location>
        <begin position="312"/>
        <end position="324"/>
    </location>
</feature>
<reference evidence="4" key="1">
    <citation type="journal article" date="2015" name="Proc. Natl. Acad. Sci. U.S.A.">
        <title>Genome sequence of the Asian Tiger mosquito, Aedes albopictus, reveals insights into its biology, genetics, and evolution.</title>
        <authorList>
            <person name="Chen X.G."/>
            <person name="Jiang X."/>
            <person name="Gu J."/>
            <person name="Xu M."/>
            <person name="Wu Y."/>
            <person name="Deng Y."/>
            <person name="Zhang C."/>
            <person name="Bonizzoni M."/>
            <person name="Dermauw W."/>
            <person name="Vontas J."/>
            <person name="Armbruster P."/>
            <person name="Huang X."/>
            <person name="Yang Y."/>
            <person name="Zhang H."/>
            <person name="He W."/>
            <person name="Peng H."/>
            <person name="Liu Y."/>
            <person name="Wu K."/>
            <person name="Chen J."/>
            <person name="Lirakis M."/>
            <person name="Topalis P."/>
            <person name="Van Leeuwen T."/>
            <person name="Hall A.B."/>
            <person name="Jiang X."/>
            <person name="Thorpe C."/>
            <person name="Mueller R.L."/>
            <person name="Sun C."/>
            <person name="Waterhouse R.M."/>
            <person name="Yan G."/>
            <person name="Tu Z.J."/>
            <person name="Fang X."/>
            <person name="James A.A."/>
        </authorList>
    </citation>
    <scope>NUCLEOTIDE SEQUENCE [LARGE SCALE GENOMIC DNA]</scope>
    <source>
        <strain evidence="4">Foshan</strain>
    </source>
</reference>
<dbReference type="PANTHER" id="PTHR37984:SF11">
    <property type="entry name" value="INTEGRASE CATALYTIC DOMAIN-CONTAINING PROTEIN"/>
    <property type="match status" value="1"/>
</dbReference>
<dbReference type="GeneID" id="134290174"/>
<dbReference type="Proteomes" id="UP000069940">
    <property type="component" value="Unassembled WGS sequence"/>
</dbReference>
<dbReference type="EnsemblMetazoa" id="AALFPA23_003178.R3389">
    <property type="protein sequence ID" value="AALFPA23_003178.P3389"/>
    <property type="gene ID" value="AALFPA23_003178"/>
</dbReference>
<feature type="region of interest" description="Disordered" evidence="1">
    <location>
        <begin position="301"/>
        <end position="336"/>
    </location>
</feature>